<dbReference type="EMBL" id="CM003532">
    <property type="protein sequence ID" value="RCV28131.1"/>
    <property type="molecule type" value="Genomic_DNA"/>
</dbReference>
<feature type="region of interest" description="Disordered" evidence="1">
    <location>
        <begin position="1"/>
        <end position="109"/>
    </location>
</feature>
<evidence type="ECO:0000256" key="1">
    <source>
        <dbReference type="SAM" id="MobiDB-lite"/>
    </source>
</evidence>
<gene>
    <name evidence="2" type="ORF">SETIT_5G381600v2</name>
</gene>
<evidence type="ECO:0000313" key="2">
    <source>
        <dbReference type="EMBL" id="RCV28131.1"/>
    </source>
</evidence>
<accession>A0A368RD96</accession>
<feature type="compositionally biased region" description="Gly residues" evidence="1">
    <location>
        <begin position="99"/>
        <end position="109"/>
    </location>
</feature>
<name>A0A368RD96_SETIT</name>
<dbReference type="AlphaFoldDB" id="A0A368RD96"/>
<organism evidence="2">
    <name type="scientific">Setaria italica</name>
    <name type="common">Foxtail millet</name>
    <name type="synonym">Panicum italicum</name>
    <dbReference type="NCBI Taxonomy" id="4555"/>
    <lineage>
        <taxon>Eukaryota</taxon>
        <taxon>Viridiplantae</taxon>
        <taxon>Streptophyta</taxon>
        <taxon>Embryophyta</taxon>
        <taxon>Tracheophyta</taxon>
        <taxon>Spermatophyta</taxon>
        <taxon>Magnoliopsida</taxon>
        <taxon>Liliopsida</taxon>
        <taxon>Poales</taxon>
        <taxon>Poaceae</taxon>
        <taxon>PACMAD clade</taxon>
        <taxon>Panicoideae</taxon>
        <taxon>Panicodae</taxon>
        <taxon>Paniceae</taxon>
        <taxon>Cenchrinae</taxon>
        <taxon>Setaria</taxon>
    </lineage>
</organism>
<feature type="compositionally biased region" description="Basic residues" evidence="1">
    <location>
        <begin position="64"/>
        <end position="73"/>
    </location>
</feature>
<reference evidence="2" key="2">
    <citation type="submission" date="2015-07" db="EMBL/GenBank/DDBJ databases">
        <authorList>
            <person name="Noorani M."/>
        </authorList>
    </citation>
    <scope>NUCLEOTIDE SEQUENCE</scope>
    <source>
        <strain evidence="2">Yugu1</strain>
    </source>
</reference>
<reference evidence="2" key="1">
    <citation type="journal article" date="2012" name="Nat. Biotechnol.">
        <title>Reference genome sequence of the model plant Setaria.</title>
        <authorList>
            <person name="Bennetzen J.L."/>
            <person name="Schmutz J."/>
            <person name="Wang H."/>
            <person name="Percifield R."/>
            <person name="Hawkins J."/>
            <person name="Pontaroli A.C."/>
            <person name="Estep M."/>
            <person name="Feng L."/>
            <person name="Vaughn J.N."/>
            <person name="Grimwood J."/>
            <person name="Jenkins J."/>
            <person name="Barry K."/>
            <person name="Lindquist E."/>
            <person name="Hellsten U."/>
            <person name="Deshpande S."/>
            <person name="Wang X."/>
            <person name="Wu X."/>
            <person name="Mitros T."/>
            <person name="Triplett J."/>
            <person name="Yang X."/>
            <person name="Ye C.Y."/>
            <person name="Mauro-Herrera M."/>
            <person name="Wang L."/>
            <person name="Li P."/>
            <person name="Sharma M."/>
            <person name="Sharma R."/>
            <person name="Ronald P.C."/>
            <person name="Panaud O."/>
            <person name="Kellogg E.A."/>
            <person name="Brutnell T.P."/>
            <person name="Doust A.N."/>
            <person name="Tuskan G.A."/>
            <person name="Rokhsar D."/>
            <person name="Devos K.M."/>
        </authorList>
    </citation>
    <scope>NUCLEOTIDE SEQUENCE [LARGE SCALE GENOMIC DNA]</scope>
    <source>
        <strain evidence="2">Yugu1</strain>
    </source>
</reference>
<sequence length="109" mass="10997">MRGGPSGRLPPADLTSRYPIRAGNPSVSIPAGHGASSGKAGVCIRRKAPGDGGEIKESFACRGRGARAGRGGRRPPSCGRGMGELGRDKEENSAPGMLGEWGGKLSGAV</sequence>
<proteinExistence type="predicted"/>
<protein>
    <submittedName>
        <fullName evidence="2">Uncharacterized protein</fullName>
    </submittedName>
</protein>